<dbReference type="AlphaFoldDB" id="A0A917NSX0"/>
<name>A0A917NSX0_9PROT</name>
<dbReference type="EMBL" id="BMKW01000007">
    <property type="protein sequence ID" value="GGJ21994.1"/>
    <property type="molecule type" value="Genomic_DNA"/>
</dbReference>
<protein>
    <submittedName>
        <fullName evidence="1">Uncharacterized protein</fullName>
    </submittedName>
</protein>
<sequence length="86" mass="9617">MADLERVRVRRGPRLALEEIRHDALSAFRHIGHGAADDGGIREAKLRGVRVLFFGHQGFRCMNWRDALRVPADSGYRFAAMATVAA</sequence>
<keyword evidence="2" id="KW-1185">Reference proteome</keyword>
<dbReference type="Proteomes" id="UP000661507">
    <property type="component" value="Unassembled WGS sequence"/>
</dbReference>
<accession>A0A917NSX0</accession>
<organism evidence="1 2">
    <name type="scientific">Neoroseomonas lacus</name>
    <dbReference type="NCBI Taxonomy" id="287609"/>
    <lineage>
        <taxon>Bacteria</taxon>
        <taxon>Pseudomonadati</taxon>
        <taxon>Pseudomonadota</taxon>
        <taxon>Alphaproteobacteria</taxon>
        <taxon>Acetobacterales</taxon>
        <taxon>Acetobacteraceae</taxon>
        <taxon>Neoroseomonas</taxon>
    </lineage>
</organism>
<reference evidence="1" key="1">
    <citation type="journal article" date="2014" name="Int. J. Syst. Evol. Microbiol.">
        <title>Complete genome sequence of Corynebacterium casei LMG S-19264T (=DSM 44701T), isolated from a smear-ripened cheese.</title>
        <authorList>
            <consortium name="US DOE Joint Genome Institute (JGI-PGF)"/>
            <person name="Walter F."/>
            <person name="Albersmeier A."/>
            <person name="Kalinowski J."/>
            <person name="Ruckert C."/>
        </authorList>
    </citation>
    <scope>NUCLEOTIDE SEQUENCE</scope>
    <source>
        <strain evidence="1">CGMCC 1.3617</strain>
    </source>
</reference>
<proteinExistence type="predicted"/>
<evidence type="ECO:0000313" key="2">
    <source>
        <dbReference type="Proteomes" id="UP000661507"/>
    </source>
</evidence>
<evidence type="ECO:0000313" key="1">
    <source>
        <dbReference type="EMBL" id="GGJ21994.1"/>
    </source>
</evidence>
<comment type="caution">
    <text evidence="1">The sequence shown here is derived from an EMBL/GenBank/DDBJ whole genome shotgun (WGS) entry which is preliminary data.</text>
</comment>
<reference evidence="1" key="2">
    <citation type="submission" date="2020-09" db="EMBL/GenBank/DDBJ databases">
        <authorList>
            <person name="Sun Q."/>
            <person name="Zhou Y."/>
        </authorList>
    </citation>
    <scope>NUCLEOTIDE SEQUENCE</scope>
    <source>
        <strain evidence="1">CGMCC 1.3617</strain>
    </source>
</reference>
<gene>
    <name evidence="1" type="ORF">GCM10011320_31520</name>
</gene>